<keyword evidence="13" id="KW-1185">Reference proteome</keyword>
<evidence type="ECO:0000256" key="11">
    <source>
        <dbReference type="SAM" id="SignalP"/>
    </source>
</evidence>
<feature type="chain" id="PRO_5005573163" description="Protein amnionless" evidence="11">
    <location>
        <begin position="20"/>
        <end position="432"/>
    </location>
</feature>
<dbReference type="InterPro" id="IPR026112">
    <property type="entry name" value="AMN"/>
</dbReference>
<keyword evidence="8 10" id="KW-1133">Transmembrane helix</keyword>
<dbReference type="GO" id="GO:0006898">
    <property type="term" value="P:receptor-mediated endocytosis"/>
    <property type="evidence" value="ECO:0007669"/>
    <property type="project" value="TreeGrafter"/>
</dbReference>
<keyword evidence="9 10" id="KW-0472">Membrane</keyword>
<evidence type="ECO:0000313" key="12">
    <source>
        <dbReference type="EMBL" id="KOB70613.1"/>
    </source>
</evidence>
<comment type="caution">
    <text evidence="12">The sequence shown here is derived from an EMBL/GenBank/DDBJ whole genome shotgun (WGS) entry which is preliminary data.</text>
</comment>
<sequence length="432" mass="48177">MDALIYKLIVLSLVSFTSTSVVKWLPNASFNLPINFKDGKVPCSKKNVIFPQSISGSVGLQDIMEVGALILPEDGEIVLENAIISLGKDVVDTNCTEGNSYYLDKTTSAWTQAGVWYSSRFTEATPDTERLPCYDDYVEFSKDTKYTVTLPDQQQYIRGLKIGNESFTTATFLELVEDQSDQMQQFVFNLFYRTGLSIVSPNCQMKFGCPCQPNTPKIDCTVKFCPKPSCVAPIKPEGFCCSFCGGHIMFEVDEGFDMISFKELVVKTVDGFGDSVVYHIGVVSTNPDYKVQLVIVDTEEYDGNSAEAVNIINNDMLGHWYKGEKLSQISGSPLSKKGLGVKIFISMFFVVLIVMSGLYLYYYKLPNVQIPAFGGRSTGMFTRFQYRSDSVVSLTRRDSSISAALPSRTAFRNPLYDSKRGRVEVEQSVDEE</sequence>
<comment type="subcellular location">
    <subcellularLocation>
        <location evidence="1">Cell membrane</location>
        <topology evidence="1">Single-pass type I membrane protein</topology>
    </subcellularLocation>
</comment>
<feature type="signal peptide" evidence="11">
    <location>
        <begin position="1"/>
        <end position="19"/>
    </location>
</feature>
<feature type="transmembrane region" description="Helical" evidence="10">
    <location>
        <begin position="343"/>
        <end position="362"/>
    </location>
</feature>
<protein>
    <recommendedName>
        <fullName evidence="2">Protein amnionless</fullName>
    </recommendedName>
</protein>
<reference evidence="12 13" key="1">
    <citation type="journal article" date="2015" name="Genome Biol. Evol.">
        <title>The genome of winter moth (Operophtera brumata) provides a genomic perspective on sexual dimorphism and phenology.</title>
        <authorList>
            <person name="Derks M.F."/>
            <person name="Smit S."/>
            <person name="Salis L."/>
            <person name="Schijlen E."/>
            <person name="Bossers A."/>
            <person name="Mateman C."/>
            <person name="Pijl A.S."/>
            <person name="de Ridder D."/>
            <person name="Groenen M.A."/>
            <person name="Visser M.E."/>
            <person name="Megens H.J."/>
        </authorList>
    </citation>
    <scope>NUCLEOTIDE SEQUENCE [LARGE SCALE GENOMIC DNA]</scope>
    <source>
        <strain evidence="12">WM2013NL</strain>
        <tissue evidence="12">Head and thorax</tissue>
    </source>
</reference>
<gene>
    <name evidence="12" type="ORF">OBRU01_15168</name>
</gene>
<evidence type="ECO:0000256" key="6">
    <source>
        <dbReference type="ARBA" id="ARBA00022729"/>
    </source>
</evidence>
<keyword evidence="6 11" id="KW-0732">Signal</keyword>
<dbReference type="Proteomes" id="UP000037510">
    <property type="component" value="Unassembled WGS sequence"/>
</dbReference>
<dbReference type="GO" id="GO:0016324">
    <property type="term" value="C:apical plasma membrane"/>
    <property type="evidence" value="ECO:0007669"/>
    <property type="project" value="TreeGrafter"/>
</dbReference>
<keyword evidence="4" id="KW-1003">Cell membrane</keyword>
<dbReference type="STRING" id="104452.A0A0L7L551"/>
<evidence type="ECO:0000256" key="5">
    <source>
        <dbReference type="ARBA" id="ARBA00022692"/>
    </source>
</evidence>
<evidence type="ECO:0000256" key="9">
    <source>
        <dbReference type="ARBA" id="ARBA00023136"/>
    </source>
</evidence>
<evidence type="ECO:0000256" key="2">
    <source>
        <dbReference type="ARBA" id="ARBA00021200"/>
    </source>
</evidence>
<name>A0A0L7L551_OPEBR</name>
<keyword evidence="5 10" id="KW-0812">Transmembrane</keyword>
<accession>A0A0L7L551</accession>
<dbReference type="AlphaFoldDB" id="A0A0L7L551"/>
<evidence type="ECO:0000313" key="13">
    <source>
        <dbReference type="Proteomes" id="UP000037510"/>
    </source>
</evidence>
<evidence type="ECO:0000256" key="4">
    <source>
        <dbReference type="ARBA" id="ARBA00022475"/>
    </source>
</evidence>
<dbReference type="EMBL" id="JTDY01002845">
    <property type="protein sequence ID" value="KOB70613.1"/>
    <property type="molecule type" value="Genomic_DNA"/>
</dbReference>
<evidence type="ECO:0000256" key="8">
    <source>
        <dbReference type="ARBA" id="ARBA00022989"/>
    </source>
</evidence>
<proteinExistence type="predicted"/>
<evidence type="ECO:0000256" key="10">
    <source>
        <dbReference type="SAM" id="Phobius"/>
    </source>
</evidence>
<dbReference type="PANTHER" id="PTHR14995:SF2">
    <property type="entry name" value="PROTEIN AMNIONLESS"/>
    <property type="match status" value="1"/>
</dbReference>
<organism evidence="12 13">
    <name type="scientific">Operophtera brumata</name>
    <name type="common">Winter moth</name>
    <name type="synonym">Phalaena brumata</name>
    <dbReference type="NCBI Taxonomy" id="104452"/>
    <lineage>
        <taxon>Eukaryota</taxon>
        <taxon>Metazoa</taxon>
        <taxon>Ecdysozoa</taxon>
        <taxon>Arthropoda</taxon>
        <taxon>Hexapoda</taxon>
        <taxon>Insecta</taxon>
        <taxon>Pterygota</taxon>
        <taxon>Neoptera</taxon>
        <taxon>Endopterygota</taxon>
        <taxon>Lepidoptera</taxon>
        <taxon>Glossata</taxon>
        <taxon>Ditrysia</taxon>
        <taxon>Geometroidea</taxon>
        <taxon>Geometridae</taxon>
        <taxon>Larentiinae</taxon>
        <taxon>Operophtera</taxon>
    </lineage>
</organism>
<dbReference type="PANTHER" id="PTHR14995">
    <property type="entry name" value="AMNIONLESS"/>
    <property type="match status" value="1"/>
</dbReference>
<dbReference type="Pfam" id="PF14828">
    <property type="entry name" value="Amnionless"/>
    <property type="match status" value="1"/>
</dbReference>
<evidence type="ECO:0000256" key="7">
    <source>
        <dbReference type="ARBA" id="ARBA00022927"/>
    </source>
</evidence>
<evidence type="ECO:0000256" key="3">
    <source>
        <dbReference type="ARBA" id="ARBA00022448"/>
    </source>
</evidence>
<keyword evidence="7" id="KW-0653">Protein transport</keyword>
<dbReference type="GO" id="GO:0015031">
    <property type="term" value="P:protein transport"/>
    <property type="evidence" value="ECO:0007669"/>
    <property type="project" value="UniProtKB-KW"/>
</dbReference>
<keyword evidence="3" id="KW-0813">Transport</keyword>
<dbReference type="GO" id="GO:0030139">
    <property type="term" value="C:endocytic vesicle"/>
    <property type="evidence" value="ECO:0007669"/>
    <property type="project" value="TreeGrafter"/>
</dbReference>
<evidence type="ECO:0000256" key="1">
    <source>
        <dbReference type="ARBA" id="ARBA00004251"/>
    </source>
</evidence>